<evidence type="ECO:0000259" key="1">
    <source>
        <dbReference type="Pfam" id="PF12697"/>
    </source>
</evidence>
<dbReference type="GeneID" id="37117187"/>
<dbReference type="PANTHER" id="PTHR37017">
    <property type="entry name" value="AB HYDROLASE-1 DOMAIN-CONTAINING PROTEIN-RELATED"/>
    <property type="match status" value="1"/>
</dbReference>
<dbReference type="GO" id="GO:0016787">
    <property type="term" value="F:hydrolase activity"/>
    <property type="evidence" value="ECO:0007669"/>
    <property type="project" value="UniProtKB-KW"/>
</dbReference>
<accession>A0A317WQU0</accession>
<dbReference type="Gene3D" id="3.40.50.1820">
    <property type="entry name" value="alpha/beta hydrolase"/>
    <property type="match status" value="1"/>
</dbReference>
<dbReference type="InterPro" id="IPR052897">
    <property type="entry name" value="Sec-Metab_Biosynth_Hydrolase"/>
</dbReference>
<dbReference type="Pfam" id="PF12697">
    <property type="entry name" value="Abhydrolase_6"/>
    <property type="match status" value="1"/>
</dbReference>
<comment type="caution">
    <text evidence="2">The sequence shown here is derived from an EMBL/GenBank/DDBJ whole genome shotgun (WGS) entry which is preliminary data.</text>
</comment>
<dbReference type="RefSeq" id="XP_025468236.1">
    <property type="nucleotide sequence ID" value="XM_025615044.1"/>
</dbReference>
<dbReference type="PANTHER" id="PTHR37017:SF10">
    <property type="entry name" value="AB HYDROLASE-1 DOMAIN-CONTAINING PROTEIN"/>
    <property type="match status" value="1"/>
</dbReference>
<dbReference type="OrthoDB" id="408373at2759"/>
<evidence type="ECO:0000313" key="2">
    <source>
        <dbReference type="EMBL" id="PWY88874.1"/>
    </source>
</evidence>
<dbReference type="Proteomes" id="UP000246702">
    <property type="component" value="Unassembled WGS sequence"/>
</dbReference>
<dbReference type="InterPro" id="IPR029058">
    <property type="entry name" value="AB_hydrolase_fold"/>
</dbReference>
<keyword evidence="2" id="KW-0378">Hydrolase</keyword>
<sequence>MSSQSPPTIVLVHGAWHTPTAYQPFISALKAQGFTVHAPLLPSSAQSLNPSQSQHQDKPASLPEDIACIRNLISTLANQGHRILPLFHSYGGVVGTDAITRDLTLPDRQSRGLPGGVIHLVYICAYMLLPGGSVVKTIQEGGVENPAETIVDVGDDRFMYPKDPIAQMYNMVERGVAESVVGGLVRFPFEACDMESVGEAWRFVPVTYVVTGSDRMVWREWQVGMVGRVREHGGDVRMVELDSCHSPFLSKRGELVGVVVGAARDERNA</sequence>
<dbReference type="InterPro" id="IPR000073">
    <property type="entry name" value="AB_hydrolase_1"/>
</dbReference>
<name>A0A317WQU0_9EURO</name>
<keyword evidence="3" id="KW-1185">Reference proteome</keyword>
<reference evidence="2 3" key="1">
    <citation type="submission" date="2016-12" db="EMBL/GenBank/DDBJ databases">
        <title>The genomes of Aspergillus section Nigri reveals drivers in fungal speciation.</title>
        <authorList>
            <consortium name="DOE Joint Genome Institute"/>
            <person name="Vesth T.C."/>
            <person name="Nybo J."/>
            <person name="Theobald S."/>
            <person name="Brandl J."/>
            <person name="Frisvad J.C."/>
            <person name="Nielsen K.F."/>
            <person name="Lyhne E.K."/>
            <person name="Kogle M.E."/>
            <person name="Kuo A."/>
            <person name="Riley R."/>
            <person name="Clum A."/>
            <person name="Nolan M."/>
            <person name="Lipzen A."/>
            <person name="Salamov A."/>
            <person name="Henrissat B."/>
            <person name="Wiebenga A."/>
            <person name="De Vries R.P."/>
            <person name="Grigoriev I.V."/>
            <person name="Mortensen U.H."/>
            <person name="Andersen M.R."/>
            <person name="Baker S.E."/>
        </authorList>
    </citation>
    <scope>NUCLEOTIDE SEQUENCE [LARGE SCALE GENOMIC DNA]</scope>
    <source>
        <strain evidence="2 3">CBS 115572</strain>
    </source>
</reference>
<dbReference type="SUPFAM" id="SSF53474">
    <property type="entry name" value="alpha/beta-Hydrolases"/>
    <property type="match status" value="1"/>
</dbReference>
<gene>
    <name evidence="2" type="ORF">BO94DRAFT_574876</name>
</gene>
<dbReference type="EMBL" id="MSFK01000012">
    <property type="protein sequence ID" value="PWY88874.1"/>
    <property type="molecule type" value="Genomic_DNA"/>
</dbReference>
<dbReference type="AlphaFoldDB" id="A0A317WQU0"/>
<dbReference type="STRING" id="1450535.A0A317WQU0"/>
<organism evidence="2 3">
    <name type="scientific">Aspergillus sclerotioniger CBS 115572</name>
    <dbReference type="NCBI Taxonomy" id="1450535"/>
    <lineage>
        <taxon>Eukaryota</taxon>
        <taxon>Fungi</taxon>
        <taxon>Dikarya</taxon>
        <taxon>Ascomycota</taxon>
        <taxon>Pezizomycotina</taxon>
        <taxon>Eurotiomycetes</taxon>
        <taxon>Eurotiomycetidae</taxon>
        <taxon>Eurotiales</taxon>
        <taxon>Aspergillaceae</taxon>
        <taxon>Aspergillus</taxon>
        <taxon>Aspergillus subgen. Circumdati</taxon>
    </lineage>
</organism>
<proteinExistence type="predicted"/>
<protein>
    <submittedName>
        <fullName evidence="2">Alpha/beta-hydrolase</fullName>
    </submittedName>
</protein>
<evidence type="ECO:0000313" key="3">
    <source>
        <dbReference type="Proteomes" id="UP000246702"/>
    </source>
</evidence>
<feature type="domain" description="AB hydrolase-1" evidence="1">
    <location>
        <begin position="9"/>
        <end position="256"/>
    </location>
</feature>